<dbReference type="Proteomes" id="UP000253507">
    <property type="component" value="Unassembled WGS sequence"/>
</dbReference>
<dbReference type="InterPro" id="IPR025329">
    <property type="entry name" value="DUF4235"/>
</dbReference>
<dbReference type="EMBL" id="QOIM01000034">
    <property type="protein sequence ID" value="RCG18113.1"/>
    <property type="molecule type" value="Genomic_DNA"/>
</dbReference>
<dbReference type="Pfam" id="PF14019">
    <property type="entry name" value="DUF4235"/>
    <property type="match status" value="1"/>
</dbReference>
<accession>A0A367EJH4</accession>
<evidence type="ECO:0000313" key="1">
    <source>
        <dbReference type="EMBL" id="RCG18113.1"/>
    </source>
</evidence>
<gene>
    <name evidence="1" type="ORF">DQ392_15755</name>
</gene>
<reference evidence="1 2" key="1">
    <citation type="submission" date="2018-06" db="EMBL/GenBank/DDBJ databases">
        <title>Streptomyces reniochalinae sp. nov. and Streptomyces diacarnus sp. nov. from marine sponges.</title>
        <authorList>
            <person name="Li L."/>
        </authorList>
    </citation>
    <scope>NUCLEOTIDE SEQUENCE [LARGE SCALE GENOMIC DNA]</scope>
    <source>
        <strain evidence="1 2">LHW50302</strain>
    </source>
</reference>
<evidence type="ECO:0000313" key="2">
    <source>
        <dbReference type="Proteomes" id="UP000253507"/>
    </source>
</evidence>
<keyword evidence="2" id="KW-1185">Reference proteome</keyword>
<name>A0A367EJH4_9ACTN</name>
<proteinExistence type="predicted"/>
<sequence>MNTAKIAYKPVGMALGAASGAMSGALFKRIWKVTGHDEDAPGATDQDRGWREILVAAALQGAIFAAVKAAVDRSGATTIHRLTGTWPS</sequence>
<protein>
    <submittedName>
        <fullName evidence="1">DUF4235 domain-containing protein</fullName>
    </submittedName>
</protein>
<organism evidence="1 2">
    <name type="scientific">Streptomyces reniochalinae</name>
    <dbReference type="NCBI Taxonomy" id="2250578"/>
    <lineage>
        <taxon>Bacteria</taxon>
        <taxon>Bacillati</taxon>
        <taxon>Actinomycetota</taxon>
        <taxon>Actinomycetes</taxon>
        <taxon>Kitasatosporales</taxon>
        <taxon>Streptomycetaceae</taxon>
        <taxon>Streptomyces</taxon>
    </lineage>
</organism>
<dbReference type="RefSeq" id="WP_114016227.1">
    <property type="nucleotide sequence ID" value="NZ_QOIM01000034.1"/>
</dbReference>
<dbReference type="OrthoDB" id="5244650at2"/>
<dbReference type="AlphaFoldDB" id="A0A367EJH4"/>
<comment type="caution">
    <text evidence="1">The sequence shown here is derived from an EMBL/GenBank/DDBJ whole genome shotgun (WGS) entry which is preliminary data.</text>
</comment>